<dbReference type="SMART" id="SM00895">
    <property type="entry name" value="FCD"/>
    <property type="match status" value="1"/>
</dbReference>
<dbReference type="Gene3D" id="1.20.120.530">
    <property type="entry name" value="GntR ligand-binding domain-like"/>
    <property type="match status" value="1"/>
</dbReference>
<protein>
    <submittedName>
        <fullName evidence="5">AsnC family transcriptional regulator</fullName>
    </submittedName>
</protein>
<dbReference type="SUPFAM" id="SSF46785">
    <property type="entry name" value="Winged helix' DNA-binding domain"/>
    <property type="match status" value="1"/>
</dbReference>
<evidence type="ECO:0000313" key="5">
    <source>
        <dbReference type="EMBL" id="KEQ03461.1"/>
    </source>
</evidence>
<evidence type="ECO:0000313" key="6">
    <source>
        <dbReference type="Proteomes" id="UP000052167"/>
    </source>
</evidence>
<comment type="caution">
    <text evidence="5">The sequence shown here is derived from an EMBL/GenBank/DDBJ whole genome shotgun (WGS) entry which is preliminary data.</text>
</comment>
<name>A0A922T532_9HYPH</name>
<dbReference type="SUPFAM" id="SSF48008">
    <property type="entry name" value="GntR ligand-binding domain-like"/>
    <property type="match status" value="1"/>
</dbReference>
<dbReference type="AlphaFoldDB" id="A0A922T532"/>
<keyword evidence="2" id="KW-0238">DNA-binding</keyword>
<dbReference type="InterPro" id="IPR036390">
    <property type="entry name" value="WH_DNA-bd_sf"/>
</dbReference>
<sequence length="214" mass="24093">MSATSQTLRDEIENGIVTGEFPPGERLDEVQLATRYGVSRTPVREALMQLGAIGLVEMRPRRGAVVAEHGPERVFEMFEVMAELEAMAGGLAARRHGDNDKAAILAALEQCQNAAEKNDTDQYYYENEIFHRAIYTASHSGFLEEQCVSLHRRLRPYRRLQLRVRNRMKVSLAEHCEIVDAITAGDAQKARLLLRHHIAVQGDRFGDLLATLRP</sequence>
<dbReference type="InterPro" id="IPR008920">
    <property type="entry name" value="TF_FadR/GntR_C"/>
</dbReference>
<dbReference type="SMART" id="SM00345">
    <property type="entry name" value="HTH_GNTR"/>
    <property type="match status" value="1"/>
</dbReference>
<accession>A0A922T532</accession>
<reference evidence="5 6" key="1">
    <citation type="submission" date="2014-06" db="EMBL/GenBank/DDBJ databases">
        <title>Rhizobium pelagicum/R2-400B4.</title>
        <authorList>
            <person name="Kimes N.E."/>
            <person name="Lopez-Perez M."/>
        </authorList>
    </citation>
    <scope>NUCLEOTIDE SEQUENCE [LARGE SCALE GENOMIC DNA]</scope>
    <source>
        <strain evidence="5 6">R2-400B4</strain>
    </source>
</reference>
<evidence type="ECO:0000259" key="4">
    <source>
        <dbReference type="PROSITE" id="PS50949"/>
    </source>
</evidence>
<dbReference type="EMBL" id="JOKJ01000033">
    <property type="protein sequence ID" value="KEQ03461.1"/>
    <property type="molecule type" value="Genomic_DNA"/>
</dbReference>
<organism evidence="5 6">
    <name type="scientific">Pseudorhizobium pelagicum</name>
    <dbReference type="NCBI Taxonomy" id="1509405"/>
    <lineage>
        <taxon>Bacteria</taxon>
        <taxon>Pseudomonadati</taxon>
        <taxon>Pseudomonadota</taxon>
        <taxon>Alphaproteobacteria</taxon>
        <taxon>Hyphomicrobiales</taxon>
        <taxon>Rhizobiaceae</taxon>
        <taxon>Rhizobium/Agrobacterium group</taxon>
        <taxon>Pseudorhizobium</taxon>
    </lineage>
</organism>
<proteinExistence type="predicted"/>
<evidence type="ECO:0000256" key="3">
    <source>
        <dbReference type="ARBA" id="ARBA00023163"/>
    </source>
</evidence>
<dbReference type="OrthoDB" id="9789310at2"/>
<evidence type="ECO:0000256" key="2">
    <source>
        <dbReference type="ARBA" id="ARBA00023125"/>
    </source>
</evidence>
<gene>
    <name evidence="5" type="ORF">GV68_16830</name>
</gene>
<dbReference type="RefSeq" id="WP_029619782.1">
    <property type="nucleotide sequence ID" value="NZ_JOKI01000016.1"/>
</dbReference>
<dbReference type="Proteomes" id="UP000052167">
    <property type="component" value="Unassembled WGS sequence"/>
</dbReference>
<dbReference type="InterPro" id="IPR036388">
    <property type="entry name" value="WH-like_DNA-bd_sf"/>
</dbReference>
<dbReference type="Pfam" id="PF00392">
    <property type="entry name" value="GntR"/>
    <property type="match status" value="1"/>
</dbReference>
<feature type="domain" description="HTH gntR-type" evidence="4">
    <location>
        <begin position="2"/>
        <end position="69"/>
    </location>
</feature>
<dbReference type="GO" id="GO:0003700">
    <property type="term" value="F:DNA-binding transcription factor activity"/>
    <property type="evidence" value="ECO:0007669"/>
    <property type="project" value="InterPro"/>
</dbReference>
<keyword evidence="1" id="KW-0805">Transcription regulation</keyword>
<dbReference type="Pfam" id="PF07729">
    <property type="entry name" value="FCD"/>
    <property type="match status" value="1"/>
</dbReference>
<dbReference type="CDD" id="cd07377">
    <property type="entry name" value="WHTH_GntR"/>
    <property type="match status" value="1"/>
</dbReference>
<dbReference type="InterPro" id="IPR011711">
    <property type="entry name" value="GntR_C"/>
</dbReference>
<keyword evidence="3" id="KW-0804">Transcription</keyword>
<dbReference type="PANTHER" id="PTHR43537">
    <property type="entry name" value="TRANSCRIPTIONAL REGULATOR, GNTR FAMILY"/>
    <property type="match status" value="1"/>
</dbReference>
<dbReference type="PRINTS" id="PR00035">
    <property type="entry name" value="HTHGNTR"/>
</dbReference>
<dbReference type="PANTHER" id="PTHR43537:SF49">
    <property type="entry name" value="TRANSCRIPTIONAL REGULATORY PROTEIN"/>
    <property type="match status" value="1"/>
</dbReference>
<dbReference type="GO" id="GO:0003677">
    <property type="term" value="F:DNA binding"/>
    <property type="evidence" value="ECO:0007669"/>
    <property type="project" value="UniProtKB-KW"/>
</dbReference>
<dbReference type="InterPro" id="IPR000524">
    <property type="entry name" value="Tscrpt_reg_HTH_GntR"/>
</dbReference>
<dbReference type="PROSITE" id="PS50949">
    <property type="entry name" value="HTH_GNTR"/>
    <property type="match status" value="1"/>
</dbReference>
<dbReference type="Gene3D" id="1.10.10.10">
    <property type="entry name" value="Winged helix-like DNA-binding domain superfamily/Winged helix DNA-binding domain"/>
    <property type="match status" value="1"/>
</dbReference>
<evidence type="ECO:0000256" key="1">
    <source>
        <dbReference type="ARBA" id="ARBA00023015"/>
    </source>
</evidence>
<keyword evidence="6" id="KW-1185">Reference proteome</keyword>